<name>A0A212RBI8_RHOAC</name>
<dbReference type="EMBL" id="FYDG01000003">
    <property type="protein sequence ID" value="SNB69448.1"/>
    <property type="molecule type" value="Genomic_DNA"/>
</dbReference>
<dbReference type="OrthoDB" id="5438497at2"/>
<dbReference type="Proteomes" id="UP000198418">
    <property type="component" value="Unassembled WGS sequence"/>
</dbReference>
<proteinExistence type="predicted"/>
<evidence type="ECO:0000256" key="1">
    <source>
        <dbReference type="SAM" id="MobiDB-lite"/>
    </source>
</evidence>
<accession>A0A212RBI8</accession>
<protein>
    <submittedName>
        <fullName evidence="2">Uncharacterized protein</fullName>
    </submittedName>
</protein>
<evidence type="ECO:0000313" key="3">
    <source>
        <dbReference type="Proteomes" id="UP000198418"/>
    </source>
</evidence>
<feature type="region of interest" description="Disordered" evidence="1">
    <location>
        <begin position="642"/>
        <end position="661"/>
    </location>
</feature>
<organism evidence="2 3">
    <name type="scientific">Rhodoblastus acidophilus</name>
    <name type="common">Rhodopseudomonas acidophila</name>
    <dbReference type="NCBI Taxonomy" id="1074"/>
    <lineage>
        <taxon>Bacteria</taxon>
        <taxon>Pseudomonadati</taxon>
        <taxon>Pseudomonadota</taxon>
        <taxon>Alphaproteobacteria</taxon>
        <taxon>Hyphomicrobiales</taxon>
        <taxon>Rhodoblastaceae</taxon>
        <taxon>Rhodoblastus</taxon>
    </lineage>
</organism>
<keyword evidence="3" id="KW-1185">Reference proteome</keyword>
<dbReference type="RefSeq" id="WP_088520336.1">
    <property type="nucleotide sequence ID" value="NZ_FYDG01000003.1"/>
</dbReference>
<sequence length="701" mass="74888">MVAKPGTYQASFNAGELAPELWGNTGLKQFFSGLSAARNIASVPQGGFDLLPRSRHLGVIGNAANARLFRFTVSRSLAYVVILMAGQVAIWRNGALQATLWAPYADADVPFVKVVQRAETMMLFHQAYETKRLIRHGSDTAWSLDATPWVHIPDVDYGGAYAKTDEVWKIYLYWPSSGFTLAGMGFVVSVDGIETATIPVTTMQTQTFGSTVTTVDPVATASTVQAALIDLANVEPGITVSGVLSTATSITFQVTFSGGLNSGNSFTVSGRVVTTGSAALQTSRAVQGKPGGESLFSASRGYAACAAFYQDRLIQGGFASKGSAWLASRTSEYFDQNVDLTGASGAMLINIDADGSEEIEHIIQARHLCIFTSDAEYFVADRALQKTQPPNIVRSSTYGASKRVPPVFEESSLLFVSREESIVYAATYNEVASAYEASPQSLLSSHLIFGIRDAALQVSTSATDSQRYFLPRDDGVMVIALLIRNQDVYPFVRWETDGKVRAIVVDGANVPHMLVERQIGGVAKLCFERLEDGLLLDGAVTQSFGAPTTVIGGLWMHEGATCWAIVDGYVEGPFTVSGGAITLANAGYVVTVGRWTAPYAATLPLPRDVGQRTVLKRPCRVHTVQLDLIGTTSLAVGANGQPPRDVPLARVTDPTDAPTPPYTGEKIITGIAGFSADGIAVITQLRPGKLQVRNVTLQAKV</sequence>
<dbReference type="AlphaFoldDB" id="A0A212RBI8"/>
<evidence type="ECO:0000313" key="2">
    <source>
        <dbReference type="EMBL" id="SNB69448.1"/>
    </source>
</evidence>
<gene>
    <name evidence="2" type="ORF">SAMN06265338_103220</name>
</gene>
<reference evidence="3" key="1">
    <citation type="submission" date="2017-06" db="EMBL/GenBank/DDBJ databases">
        <authorList>
            <person name="Varghese N."/>
            <person name="Submissions S."/>
        </authorList>
    </citation>
    <scope>NUCLEOTIDE SEQUENCE [LARGE SCALE GENOMIC DNA]</scope>
    <source>
        <strain evidence="3">DSM 137</strain>
    </source>
</reference>